<proteinExistence type="predicted"/>
<evidence type="ECO:0008006" key="4">
    <source>
        <dbReference type="Google" id="ProtNLM"/>
    </source>
</evidence>
<feature type="region of interest" description="Disordered" evidence="1">
    <location>
        <begin position="38"/>
        <end position="81"/>
    </location>
</feature>
<evidence type="ECO:0000256" key="1">
    <source>
        <dbReference type="SAM" id="MobiDB-lite"/>
    </source>
</evidence>
<dbReference type="EMBL" id="PENI01000018">
    <property type="protein sequence ID" value="RMB83082.1"/>
    <property type="molecule type" value="Genomic_DNA"/>
</dbReference>
<dbReference type="SUPFAM" id="SSF46785">
    <property type="entry name" value="Winged helix' DNA-binding domain"/>
    <property type="match status" value="1"/>
</dbReference>
<evidence type="ECO:0000313" key="3">
    <source>
        <dbReference type="Proteomes" id="UP000270471"/>
    </source>
</evidence>
<dbReference type="OrthoDB" id="3628427at2"/>
<name>A0A3M0I4C7_9ACTN</name>
<dbReference type="Proteomes" id="UP000270471">
    <property type="component" value="Unassembled WGS sequence"/>
</dbReference>
<dbReference type="AlphaFoldDB" id="A0A3M0I4C7"/>
<evidence type="ECO:0000313" key="2">
    <source>
        <dbReference type="EMBL" id="RMB83082.1"/>
    </source>
</evidence>
<sequence>MRPAARFTVIPARPPPAGPGRAGRLWSGVRAGWSGRAVFGPSGVRSRTTGEESGAPPCRLRDGGGPGHEGGSAGGDEVLRTPVGRTRLEILEWLKDPAGHFPRGRGRHADPAEDGVTARAVAAKLGVSRRVADNHLRLLAGIGLLRTKRIRRRTHYRRDEVRIAEVSRLFEKGW</sequence>
<dbReference type="InterPro" id="IPR036388">
    <property type="entry name" value="WH-like_DNA-bd_sf"/>
</dbReference>
<feature type="compositionally biased region" description="Gly residues" evidence="1">
    <location>
        <begin position="63"/>
        <end position="74"/>
    </location>
</feature>
<accession>A0A3M0I4C7</accession>
<organism evidence="2 3">
    <name type="scientific">Streptomyces shenzhenensis</name>
    <dbReference type="NCBI Taxonomy" id="943815"/>
    <lineage>
        <taxon>Bacteria</taxon>
        <taxon>Bacillati</taxon>
        <taxon>Actinomycetota</taxon>
        <taxon>Actinomycetes</taxon>
        <taxon>Kitasatosporales</taxon>
        <taxon>Streptomycetaceae</taxon>
        <taxon>Streptomyces</taxon>
    </lineage>
</organism>
<protein>
    <recommendedName>
        <fullName evidence="4">HTH arsR-type domain-containing protein</fullName>
    </recommendedName>
</protein>
<feature type="region of interest" description="Disordered" evidence="1">
    <location>
        <begin position="1"/>
        <end position="24"/>
    </location>
</feature>
<reference evidence="2 3" key="1">
    <citation type="submission" date="2017-11" db="EMBL/GenBank/DDBJ databases">
        <title>Draft genome of actinobacteria isolated from guarana (Paullinia cupana (Mart.) Ducke.</title>
        <authorList>
            <person name="Siqueira K.A."/>
            <person name="Liotti R.G."/>
            <person name="Mendes T.A.O."/>
            <person name="Soares M.A."/>
        </authorList>
    </citation>
    <scope>NUCLEOTIDE SEQUENCE [LARGE SCALE GENOMIC DNA]</scope>
    <source>
        <strain evidence="2 3">193</strain>
    </source>
</reference>
<gene>
    <name evidence="2" type="ORF">CTZ28_25860</name>
</gene>
<comment type="caution">
    <text evidence="2">The sequence shown here is derived from an EMBL/GenBank/DDBJ whole genome shotgun (WGS) entry which is preliminary data.</text>
</comment>
<dbReference type="InterPro" id="IPR036390">
    <property type="entry name" value="WH_DNA-bd_sf"/>
</dbReference>
<dbReference type="Gene3D" id="1.10.10.10">
    <property type="entry name" value="Winged helix-like DNA-binding domain superfamily/Winged helix DNA-binding domain"/>
    <property type="match status" value="1"/>
</dbReference>
<keyword evidence="3" id="KW-1185">Reference proteome</keyword>